<dbReference type="EMBL" id="QTUA01000001">
    <property type="protein sequence ID" value="REF31646.1"/>
    <property type="molecule type" value="Genomic_DNA"/>
</dbReference>
<comment type="caution">
    <text evidence="3">The sequence shown here is derived from an EMBL/GenBank/DDBJ whole genome shotgun (WGS) entry which is preliminary data.</text>
</comment>
<keyword evidence="2" id="KW-0732">Signal</keyword>
<evidence type="ECO:0000313" key="4">
    <source>
        <dbReference type="Proteomes" id="UP000256253"/>
    </source>
</evidence>
<feature type="region of interest" description="Disordered" evidence="1">
    <location>
        <begin position="97"/>
        <end position="120"/>
    </location>
</feature>
<feature type="region of interest" description="Disordered" evidence="1">
    <location>
        <begin position="35"/>
        <end position="62"/>
    </location>
</feature>
<evidence type="ECO:0008006" key="5">
    <source>
        <dbReference type="Google" id="ProtNLM"/>
    </source>
</evidence>
<feature type="chain" id="PRO_5038925210" description="Lipoprotein" evidence="2">
    <location>
        <begin position="21"/>
        <end position="225"/>
    </location>
</feature>
<gene>
    <name evidence="3" type="ORF">DFJ65_2718</name>
</gene>
<dbReference type="AlphaFoldDB" id="A0A3D9UQV5"/>
<organism evidence="3 4">
    <name type="scientific">Calidifontibacter indicus</name>
    <dbReference type="NCBI Taxonomy" id="419650"/>
    <lineage>
        <taxon>Bacteria</taxon>
        <taxon>Bacillati</taxon>
        <taxon>Actinomycetota</taxon>
        <taxon>Actinomycetes</taxon>
        <taxon>Micrococcales</taxon>
        <taxon>Dermacoccaceae</taxon>
        <taxon>Calidifontibacter</taxon>
    </lineage>
</organism>
<dbReference type="OrthoDB" id="5118692at2"/>
<accession>A0A3D9UQV5</accession>
<keyword evidence="4" id="KW-1185">Reference proteome</keyword>
<reference evidence="3 4" key="1">
    <citation type="submission" date="2018-08" db="EMBL/GenBank/DDBJ databases">
        <title>Sequencing the genomes of 1000 actinobacteria strains.</title>
        <authorList>
            <person name="Klenk H.-P."/>
        </authorList>
    </citation>
    <scope>NUCLEOTIDE SEQUENCE [LARGE SCALE GENOMIC DNA]</scope>
    <source>
        <strain evidence="3 4">DSM 22967</strain>
    </source>
</reference>
<proteinExistence type="predicted"/>
<feature type="compositionally biased region" description="Low complexity" evidence="1">
    <location>
        <begin position="35"/>
        <end position="45"/>
    </location>
</feature>
<dbReference type="Proteomes" id="UP000256253">
    <property type="component" value="Unassembled WGS sequence"/>
</dbReference>
<evidence type="ECO:0000256" key="1">
    <source>
        <dbReference type="SAM" id="MobiDB-lite"/>
    </source>
</evidence>
<sequence length="225" mass="22057">MKIVGFSIAAFTVICLTGCAGTTASQPNLVGAPGAANGAASTAEGSPGKETLPKANLDPAGTRATVKGGVRVHPVTGAKATRLPGLSSATASASAAKANASSTARTPLVRSPLPKQASAKGRLAAGHPTLLGQLTGSTVIVSSVSPAGNELQVGLSAVGAGSATDVLAAYRAKLAPLGFTERTVHAAEGASAVRFTRDDDVVTVSAKSAGKQTDYAVFGLLHTTG</sequence>
<name>A0A3D9UQV5_9MICO</name>
<protein>
    <recommendedName>
        <fullName evidence="5">Lipoprotein</fullName>
    </recommendedName>
</protein>
<feature type="signal peptide" evidence="2">
    <location>
        <begin position="1"/>
        <end position="20"/>
    </location>
</feature>
<evidence type="ECO:0000313" key="3">
    <source>
        <dbReference type="EMBL" id="REF31646.1"/>
    </source>
</evidence>
<evidence type="ECO:0000256" key="2">
    <source>
        <dbReference type="SAM" id="SignalP"/>
    </source>
</evidence>